<reference evidence="1" key="1">
    <citation type="journal article" date="2005" name="Curr. Biol.">
        <title>Exposure to host resistance mechanisms drives evolution of bacterial virulence in plants.</title>
        <authorList>
            <person name="Pitman A.R."/>
            <person name="Jackson R.W."/>
            <person name="Mansfield J.W."/>
            <person name="Kaitell V."/>
            <person name="Thwaites R."/>
            <person name="Arnold D.L."/>
        </authorList>
    </citation>
    <scope>NUCLEOTIDE SEQUENCE</scope>
    <source>
        <strain evidence="1">1302A</strain>
    </source>
</reference>
<accession>Q4LBM9</accession>
<protein>
    <submittedName>
        <fullName evidence="1">Uncharacterized protein pph28</fullName>
    </submittedName>
</protein>
<dbReference type="AlphaFoldDB" id="Q4LBM9"/>
<sequence length="97" mass="10176">MPPKNEEEFPTHMAKTREKLIYSACQDAPSHACVGNCQKVWRQGDLPTNLVILANSACPQGGGTLTSNIAPSLYIVISADAVTMNKGGATITNAGST</sequence>
<organism evidence="1">
    <name type="scientific">Pseudomonas savastanoi pv. phaseolicola</name>
    <name type="common">Pseudomonas syringae pv. phaseolicola</name>
    <dbReference type="NCBI Taxonomy" id="319"/>
    <lineage>
        <taxon>Bacteria</taxon>
        <taxon>Pseudomonadati</taxon>
        <taxon>Pseudomonadota</taxon>
        <taxon>Gammaproteobacteria</taxon>
        <taxon>Pseudomonadales</taxon>
        <taxon>Pseudomonadaceae</taxon>
        <taxon>Pseudomonas</taxon>
    </lineage>
</organism>
<gene>
    <name evidence="1" type="primary">pph28</name>
</gene>
<dbReference type="EMBL" id="AJ870974">
    <property type="protein sequence ID" value="CAI36069.1"/>
    <property type="molecule type" value="Genomic_DNA"/>
</dbReference>
<evidence type="ECO:0000313" key="1">
    <source>
        <dbReference type="EMBL" id="CAI36069.1"/>
    </source>
</evidence>
<name>Q4LBM9_PSESH</name>
<proteinExistence type="predicted"/>